<dbReference type="Proteomes" id="UP001281447">
    <property type="component" value="Unassembled WGS sequence"/>
</dbReference>
<protein>
    <submittedName>
        <fullName evidence="1">Uncharacterized protein</fullName>
    </submittedName>
</protein>
<organism evidence="1 2">
    <name type="scientific">Tigheibacillus halophilus</name>
    <dbReference type="NCBI Taxonomy" id="361280"/>
    <lineage>
        <taxon>Bacteria</taxon>
        <taxon>Bacillati</taxon>
        <taxon>Bacillota</taxon>
        <taxon>Bacilli</taxon>
        <taxon>Bacillales</taxon>
        <taxon>Bacillaceae</taxon>
        <taxon>Tigheibacillus</taxon>
    </lineage>
</organism>
<evidence type="ECO:0000313" key="1">
    <source>
        <dbReference type="EMBL" id="MDY0395392.1"/>
    </source>
</evidence>
<dbReference type="EMBL" id="JAWDIP010000003">
    <property type="protein sequence ID" value="MDY0395392.1"/>
    <property type="molecule type" value="Genomic_DNA"/>
</dbReference>
<sequence>MTAVLKMEDMRKRRQYDRSEKDWGLVKCFCDLELNFSIGVLRDITNLWEDGHDVEDIAEATKRDPDEIFLALFEQSRHGKTKRPFGRRI</sequence>
<gene>
    <name evidence="1" type="ORF">RWE15_14320</name>
</gene>
<dbReference type="RefSeq" id="WP_390356349.1">
    <property type="nucleotide sequence ID" value="NZ_JBHUIZ010000012.1"/>
</dbReference>
<keyword evidence="2" id="KW-1185">Reference proteome</keyword>
<reference evidence="1 2" key="1">
    <citation type="submission" date="2023-10" db="EMBL/GenBank/DDBJ databases">
        <title>Virgibacillus halophilus 5B73C genome.</title>
        <authorList>
            <person name="Miliotis G."/>
            <person name="Sengupta P."/>
            <person name="Hameed A."/>
            <person name="Chuvochina M."/>
            <person name="Mcdonagh F."/>
            <person name="Simpson A.C."/>
            <person name="Singh N.K."/>
            <person name="Rekha P.D."/>
            <person name="Raman K."/>
            <person name="Hugenholtz P."/>
            <person name="Venkateswaran K."/>
        </authorList>
    </citation>
    <scope>NUCLEOTIDE SEQUENCE [LARGE SCALE GENOMIC DNA]</scope>
    <source>
        <strain evidence="1 2">5B73C</strain>
    </source>
</reference>
<name>A0ABU5C9Q8_9BACI</name>
<proteinExistence type="predicted"/>
<evidence type="ECO:0000313" key="2">
    <source>
        <dbReference type="Proteomes" id="UP001281447"/>
    </source>
</evidence>
<comment type="caution">
    <text evidence="1">The sequence shown here is derived from an EMBL/GenBank/DDBJ whole genome shotgun (WGS) entry which is preliminary data.</text>
</comment>
<accession>A0ABU5C9Q8</accession>